<reference evidence="2 3" key="1">
    <citation type="submission" date="2023-02" db="EMBL/GenBank/DDBJ databases">
        <title>A bacterium isolated from plastisphere.</title>
        <authorList>
            <person name="Sun Y."/>
        </authorList>
    </citation>
    <scope>NUCLEOTIDE SEQUENCE [LARGE SCALE GENOMIC DNA]</scope>
    <source>
        <strain evidence="3">a-1</strain>
    </source>
</reference>
<evidence type="ECO:0000313" key="3">
    <source>
        <dbReference type="Proteomes" id="UP001213680"/>
    </source>
</evidence>
<feature type="domain" description="N-acetyltransferase" evidence="1">
    <location>
        <begin position="4"/>
        <end position="171"/>
    </location>
</feature>
<evidence type="ECO:0000313" key="2">
    <source>
        <dbReference type="EMBL" id="WDH76321.1"/>
    </source>
</evidence>
<name>A0ABY7X338_9BACL</name>
<dbReference type="CDD" id="cd04301">
    <property type="entry name" value="NAT_SF"/>
    <property type="match status" value="1"/>
</dbReference>
<accession>A0ABY7X338</accession>
<keyword evidence="3" id="KW-1185">Reference proteome</keyword>
<dbReference type="PROSITE" id="PS51186">
    <property type="entry name" value="GNAT"/>
    <property type="match status" value="1"/>
</dbReference>
<proteinExistence type="predicted"/>
<dbReference type="SUPFAM" id="SSF55729">
    <property type="entry name" value="Acyl-CoA N-acyltransferases (Nat)"/>
    <property type="match status" value="1"/>
</dbReference>
<evidence type="ECO:0000259" key="1">
    <source>
        <dbReference type="PROSITE" id="PS51186"/>
    </source>
</evidence>
<dbReference type="Gene3D" id="3.40.630.30">
    <property type="match status" value="1"/>
</dbReference>
<gene>
    <name evidence="2" type="ORF">PTI97_01975</name>
</gene>
<protein>
    <submittedName>
        <fullName evidence="2">GNAT family N-acetyltransferase</fullName>
    </submittedName>
</protein>
<dbReference type="EMBL" id="CP118099">
    <property type="protein sequence ID" value="WDH76321.1"/>
    <property type="molecule type" value="Genomic_DNA"/>
</dbReference>
<sequence>MDVLKLRALEQSDVKPLQRLLMDSLSDLMRRERFEDADLLDEEVARLNTTIQDHFDDDFVQLYVVNQDGAIVGVGALLPPNDIISGHLEVERDAIELGSVYISPHMQRLGVGQFLLEAMKREILARKQHIFYLDAGFPSAQAYWQKRLGAPSLILEHYWGPDASHMIWRVDIKKRT</sequence>
<dbReference type="InterPro" id="IPR000182">
    <property type="entry name" value="GNAT_dom"/>
</dbReference>
<dbReference type="RefSeq" id="WP_274357066.1">
    <property type="nucleotide sequence ID" value="NZ_CP118099.1"/>
</dbReference>
<organism evidence="2 3">
    <name type="scientific">Exiguobacterium marinum</name>
    <dbReference type="NCBI Taxonomy" id="273528"/>
    <lineage>
        <taxon>Bacteria</taxon>
        <taxon>Bacillati</taxon>
        <taxon>Bacillota</taxon>
        <taxon>Bacilli</taxon>
        <taxon>Bacillales</taxon>
        <taxon>Bacillales Family XII. Incertae Sedis</taxon>
        <taxon>Exiguobacterium</taxon>
    </lineage>
</organism>
<dbReference type="Proteomes" id="UP001213680">
    <property type="component" value="Chromosome"/>
</dbReference>
<dbReference type="Pfam" id="PF00583">
    <property type="entry name" value="Acetyltransf_1"/>
    <property type="match status" value="1"/>
</dbReference>
<dbReference type="InterPro" id="IPR016181">
    <property type="entry name" value="Acyl_CoA_acyltransferase"/>
</dbReference>